<evidence type="ECO:0000256" key="2">
    <source>
        <dbReference type="ARBA" id="ARBA00005695"/>
    </source>
</evidence>
<evidence type="ECO:0000256" key="1">
    <source>
        <dbReference type="ARBA" id="ARBA00004418"/>
    </source>
</evidence>
<dbReference type="Gene3D" id="3.90.76.10">
    <property type="entry name" value="Dipeptide-binding Protein, Domain 1"/>
    <property type="match status" value="1"/>
</dbReference>
<name>A0A9X1AI22_9SPHN</name>
<dbReference type="InterPro" id="IPR039424">
    <property type="entry name" value="SBP_5"/>
</dbReference>
<evidence type="ECO:0000256" key="3">
    <source>
        <dbReference type="ARBA" id="ARBA00022448"/>
    </source>
</evidence>
<comment type="similarity">
    <text evidence="2">Belongs to the bacterial solute-binding protein 5 family.</text>
</comment>
<keyword evidence="4" id="KW-0732">Signal</keyword>
<dbReference type="Gene3D" id="3.10.105.10">
    <property type="entry name" value="Dipeptide-binding Protein, Domain 3"/>
    <property type="match status" value="1"/>
</dbReference>
<dbReference type="SUPFAM" id="SSF53850">
    <property type="entry name" value="Periplasmic binding protein-like II"/>
    <property type="match status" value="1"/>
</dbReference>
<gene>
    <name evidence="5" type="ORF">KK488_01045</name>
</gene>
<sequence length="475" mass="50670">MAGLLGAAACDVQPNDSPVKVDVIGHAEQAASPLRDSNAPAAKVVLGAVAQGLLSYDGRGEIVDALAESWIVEDGGQSYIFRLKRLHWPDGELVKAEEVARLLRERMRANPLSLAGLKPEVRAMTDRVIEIRLDVALPAFLQLLAQPQFGILSRAGGTGPYLSSGKAGLIALKPISGSQLEGEEAREPKSVEQRLLEVNRGALAIVRFKAGQTDLVLGGRFQHLRLVPAAGLTFGDLRVDPVSGLLGLAFTGSSDFLQDITIRDALSRVVDRAAFAAALGLQGWHTADTPLPAPLELDRPPSVPAWSGQPMADRIASARQIVARWTASQGDPPVLRIALPEGAGASLLFVRLARDFSQIGVRVDRVPIDAPADLRLIDEVAPFDSALWYLSRLDCAAKSLCDPAASKLLASARGAHDEAEQSRLLGEAEQKIVAYVGYIPLGAPIRWALAGKRLSGFQASPRGIHPLNRLIIVPN</sequence>
<dbReference type="GO" id="GO:1904680">
    <property type="term" value="F:peptide transmembrane transporter activity"/>
    <property type="evidence" value="ECO:0007669"/>
    <property type="project" value="TreeGrafter"/>
</dbReference>
<evidence type="ECO:0000313" key="6">
    <source>
        <dbReference type="Proteomes" id="UP001138757"/>
    </source>
</evidence>
<dbReference type="AlphaFoldDB" id="A0A9X1AI22"/>
<accession>A0A9X1AI22</accession>
<keyword evidence="3" id="KW-0813">Transport</keyword>
<evidence type="ECO:0000313" key="5">
    <source>
        <dbReference type="EMBL" id="MBT2185531.1"/>
    </source>
</evidence>
<reference evidence="5" key="1">
    <citation type="submission" date="2021-05" db="EMBL/GenBank/DDBJ databases">
        <title>Genome of Sphingobium sp. strain.</title>
        <authorList>
            <person name="Fan R."/>
        </authorList>
    </citation>
    <scope>NUCLEOTIDE SEQUENCE</scope>
    <source>
        <strain evidence="5">H33</strain>
    </source>
</reference>
<comment type="caution">
    <text evidence="5">The sequence shown here is derived from an EMBL/GenBank/DDBJ whole genome shotgun (WGS) entry which is preliminary data.</text>
</comment>
<keyword evidence="6" id="KW-1185">Reference proteome</keyword>
<proteinExistence type="inferred from homology"/>
<evidence type="ECO:0000256" key="4">
    <source>
        <dbReference type="ARBA" id="ARBA00022729"/>
    </source>
</evidence>
<dbReference type="PANTHER" id="PTHR30290">
    <property type="entry name" value="PERIPLASMIC BINDING COMPONENT OF ABC TRANSPORTER"/>
    <property type="match status" value="1"/>
</dbReference>
<dbReference type="GO" id="GO:0015833">
    <property type="term" value="P:peptide transport"/>
    <property type="evidence" value="ECO:0007669"/>
    <property type="project" value="TreeGrafter"/>
</dbReference>
<comment type="subcellular location">
    <subcellularLocation>
        <location evidence="1">Periplasm</location>
    </subcellularLocation>
</comment>
<dbReference type="GO" id="GO:0030313">
    <property type="term" value="C:cell envelope"/>
    <property type="evidence" value="ECO:0007669"/>
    <property type="project" value="UniProtKB-SubCell"/>
</dbReference>
<dbReference type="EMBL" id="JAHGAW010000001">
    <property type="protein sequence ID" value="MBT2185531.1"/>
    <property type="molecule type" value="Genomic_DNA"/>
</dbReference>
<dbReference type="PANTHER" id="PTHR30290:SF10">
    <property type="entry name" value="PERIPLASMIC OLIGOPEPTIDE-BINDING PROTEIN-RELATED"/>
    <property type="match status" value="1"/>
</dbReference>
<organism evidence="5 6">
    <name type="scientific">Sphingobium nicotianae</name>
    <dbReference type="NCBI Taxonomy" id="2782607"/>
    <lineage>
        <taxon>Bacteria</taxon>
        <taxon>Pseudomonadati</taxon>
        <taxon>Pseudomonadota</taxon>
        <taxon>Alphaproteobacteria</taxon>
        <taxon>Sphingomonadales</taxon>
        <taxon>Sphingomonadaceae</taxon>
        <taxon>Sphingobium</taxon>
    </lineage>
</organism>
<dbReference type="Proteomes" id="UP001138757">
    <property type="component" value="Unassembled WGS sequence"/>
</dbReference>
<protein>
    <submittedName>
        <fullName evidence="5">ABC transporter substrate-binding protein</fullName>
    </submittedName>
</protein>